<keyword evidence="2" id="KW-1185">Reference proteome</keyword>
<dbReference type="OrthoDB" id="2969743at2"/>
<evidence type="ECO:0000313" key="1">
    <source>
        <dbReference type="EMBL" id="BAU28984.1"/>
    </source>
</evidence>
<dbReference type="EMBL" id="AP017312">
    <property type="protein sequence ID" value="BAU28984.1"/>
    <property type="molecule type" value="Genomic_DNA"/>
</dbReference>
<name>A0A0U4WKI0_9BACL</name>
<dbReference type="KEGG" id="asoc:CB4_03162"/>
<dbReference type="GO" id="GO:0003677">
    <property type="term" value="F:DNA binding"/>
    <property type="evidence" value="ECO:0007669"/>
    <property type="project" value="InterPro"/>
</dbReference>
<dbReference type="RefSeq" id="WP_096466673.1">
    <property type="nucleotide sequence ID" value="NZ_AP017312.1"/>
</dbReference>
<accession>A0A0U4WKI0</accession>
<dbReference type="AlphaFoldDB" id="A0A0U4WKI0"/>
<proteinExistence type="predicted"/>
<sequence length="165" mass="19371">MVIQDKIKHYRIVRNWSRQDFATKMNVEGSLVTKIENGVRNWTPHHDARFAALDWEAMMIIVEERTGELLFNVLNLIENHDRHPSAIKELLMRDLGQAAEKLGQIMFASHLNVSEQANEGEQCWFETLDVVIRGIVMCGLMEERFQFNRLDLLERYKSQMKQGLR</sequence>
<dbReference type="SUPFAM" id="SSF47413">
    <property type="entry name" value="lambda repressor-like DNA-binding domains"/>
    <property type="match status" value="1"/>
</dbReference>
<dbReference type="PROSITE" id="PS50943">
    <property type="entry name" value="HTH_CROC1"/>
    <property type="match status" value="1"/>
</dbReference>
<dbReference type="Proteomes" id="UP000217696">
    <property type="component" value="Chromosome"/>
</dbReference>
<dbReference type="InterPro" id="IPR001387">
    <property type="entry name" value="Cro/C1-type_HTH"/>
</dbReference>
<dbReference type="Gene3D" id="1.10.260.40">
    <property type="entry name" value="lambda repressor-like DNA-binding domains"/>
    <property type="match status" value="1"/>
</dbReference>
<evidence type="ECO:0000313" key="2">
    <source>
        <dbReference type="Proteomes" id="UP000217696"/>
    </source>
</evidence>
<dbReference type="CDD" id="cd00093">
    <property type="entry name" value="HTH_XRE"/>
    <property type="match status" value="1"/>
</dbReference>
<protein>
    <submittedName>
        <fullName evidence="1">Uncharacterized protein</fullName>
    </submittedName>
</protein>
<organism evidence="1 2">
    <name type="scientific">Aneurinibacillus soli</name>
    <dbReference type="NCBI Taxonomy" id="1500254"/>
    <lineage>
        <taxon>Bacteria</taxon>
        <taxon>Bacillati</taxon>
        <taxon>Bacillota</taxon>
        <taxon>Bacilli</taxon>
        <taxon>Bacillales</taxon>
        <taxon>Paenibacillaceae</taxon>
        <taxon>Aneurinibacillus group</taxon>
        <taxon>Aneurinibacillus</taxon>
    </lineage>
</organism>
<gene>
    <name evidence="1" type="ORF">CB4_03162</name>
</gene>
<dbReference type="InterPro" id="IPR010982">
    <property type="entry name" value="Lambda_DNA-bd_dom_sf"/>
</dbReference>
<reference evidence="1 2" key="1">
    <citation type="submission" date="2015-12" db="EMBL/GenBank/DDBJ databases">
        <title>Genome sequence of Aneurinibacillus soli.</title>
        <authorList>
            <person name="Lee J.S."/>
            <person name="Lee K.C."/>
            <person name="Kim K.K."/>
            <person name="Lee B.W."/>
        </authorList>
    </citation>
    <scope>NUCLEOTIDE SEQUENCE [LARGE SCALE GENOMIC DNA]</scope>
    <source>
        <strain evidence="1 2">CB4</strain>
    </source>
</reference>